<dbReference type="PANTHER" id="PTHR21255">
    <property type="entry name" value="T-COMPLEX-ASSOCIATED-TESTIS-EXPRESSED 1/ DYNEIN LIGHT CHAIN"/>
    <property type="match status" value="1"/>
</dbReference>
<evidence type="ECO:0000256" key="2">
    <source>
        <dbReference type="SAM" id="MobiDB-lite"/>
    </source>
</evidence>
<dbReference type="AlphaFoldDB" id="A0A2G8KR34"/>
<dbReference type="STRING" id="307972.A0A2G8KR34"/>
<dbReference type="OrthoDB" id="10260741at2759"/>
<feature type="compositionally biased region" description="Polar residues" evidence="2">
    <location>
        <begin position="14"/>
        <end position="38"/>
    </location>
</feature>
<dbReference type="EMBL" id="MRZV01000419">
    <property type="protein sequence ID" value="PIK50447.1"/>
    <property type="molecule type" value="Genomic_DNA"/>
</dbReference>
<dbReference type="Pfam" id="PF03645">
    <property type="entry name" value="Tctex-1"/>
    <property type="match status" value="1"/>
</dbReference>
<organism evidence="3 4">
    <name type="scientific">Stichopus japonicus</name>
    <name type="common">Sea cucumber</name>
    <dbReference type="NCBI Taxonomy" id="307972"/>
    <lineage>
        <taxon>Eukaryota</taxon>
        <taxon>Metazoa</taxon>
        <taxon>Echinodermata</taxon>
        <taxon>Eleutherozoa</taxon>
        <taxon>Echinozoa</taxon>
        <taxon>Holothuroidea</taxon>
        <taxon>Aspidochirotacea</taxon>
        <taxon>Aspidochirotida</taxon>
        <taxon>Stichopodidae</taxon>
        <taxon>Apostichopus</taxon>
    </lineage>
</organism>
<proteinExistence type="inferred from homology"/>
<feature type="region of interest" description="Disordered" evidence="2">
    <location>
        <begin position="1"/>
        <end position="41"/>
    </location>
</feature>
<comment type="similarity">
    <text evidence="1">Belongs to the dynein light chain Tctex-type family.</text>
</comment>
<dbReference type="GO" id="GO:0045505">
    <property type="term" value="F:dynein intermediate chain binding"/>
    <property type="evidence" value="ECO:0007669"/>
    <property type="project" value="TreeGrafter"/>
</dbReference>
<dbReference type="PANTHER" id="PTHR21255:SF7">
    <property type="entry name" value="DYNEIN LIGHT CHAIN TCTEX-TYPE PROTEIN 2B"/>
    <property type="match status" value="1"/>
</dbReference>
<dbReference type="Gene3D" id="3.30.1140.40">
    <property type="entry name" value="Tctex-1"/>
    <property type="match status" value="1"/>
</dbReference>
<protein>
    <submittedName>
        <fullName evidence="3">Putative tctex1 domain-containing protein 1-like</fullName>
    </submittedName>
</protein>
<name>A0A2G8KR34_STIJA</name>
<sequence length="157" mass="17878">MATNEPVESPVTRLPSNNSIPTIPEGSNTRTETVSRASTEFEPSYQIEPIKKLRHSEVQRLAETELERFLADLRYDPITCRELTREIASAILEKIKEMNVPRYKYVVMVSLGSEKGNPGVQLGSRCLWNDSTDSSLTVHFHNKYLFAVVIIYGLYKE</sequence>
<reference evidence="3 4" key="1">
    <citation type="journal article" date="2017" name="PLoS Biol.">
        <title>The sea cucumber genome provides insights into morphological evolution and visceral regeneration.</title>
        <authorList>
            <person name="Zhang X."/>
            <person name="Sun L."/>
            <person name="Yuan J."/>
            <person name="Sun Y."/>
            <person name="Gao Y."/>
            <person name="Zhang L."/>
            <person name="Li S."/>
            <person name="Dai H."/>
            <person name="Hamel J.F."/>
            <person name="Liu C."/>
            <person name="Yu Y."/>
            <person name="Liu S."/>
            <person name="Lin W."/>
            <person name="Guo K."/>
            <person name="Jin S."/>
            <person name="Xu P."/>
            <person name="Storey K.B."/>
            <person name="Huan P."/>
            <person name="Zhang T."/>
            <person name="Zhou Y."/>
            <person name="Zhang J."/>
            <person name="Lin C."/>
            <person name="Li X."/>
            <person name="Xing L."/>
            <person name="Huo D."/>
            <person name="Sun M."/>
            <person name="Wang L."/>
            <person name="Mercier A."/>
            <person name="Li F."/>
            <person name="Yang H."/>
            <person name="Xiang J."/>
        </authorList>
    </citation>
    <scope>NUCLEOTIDE SEQUENCE [LARGE SCALE GENOMIC DNA]</scope>
    <source>
        <strain evidence="3">Shaxun</strain>
        <tissue evidence="3">Muscle</tissue>
    </source>
</reference>
<accession>A0A2G8KR34</accession>
<dbReference type="GO" id="GO:0005868">
    <property type="term" value="C:cytoplasmic dynein complex"/>
    <property type="evidence" value="ECO:0007669"/>
    <property type="project" value="TreeGrafter"/>
</dbReference>
<comment type="caution">
    <text evidence="3">The sequence shown here is derived from an EMBL/GenBank/DDBJ whole genome shotgun (WGS) entry which is preliminary data.</text>
</comment>
<dbReference type="GO" id="GO:0005737">
    <property type="term" value="C:cytoplasm"/>
    <property type="evidence" value="ECO:0007669"/>
    <property type="project" value="TreeGrafter"/>
</dbReference>
<evidence type="ECO:0000313" key="3">
    <source>
        <dbReference type="EMBL" id="PIK50447.1"/>
    </source>
</evidence>
<dbReference type="Proteomes" id="UP000230750">
    <property type="component" value="Unassembled WGS sequence"/>
</dbReference>
<evidence type="ECO:0000313" key="4">
    <source>
        <dbReference type="Proteomes" id="UP000230750"/>
    </source>
</evidence>
<evidence type="ECO:0000256" key="1">
    <source>
        <dbReference type="ARBA" id="ARBA00005361"/>
    </source>
</evidence>
<dbReference type="GO" id="GO:0007018">
    <property type="term" value="P:microtubule-based movement"/>
    <property type="evidence" value="ECO:0007669"/>
    <property type="project" value="TreeGrafter"/>
</dbReference>
<keyword evidence="4" id="KW-1185">Reference proteome</keyword>
<dbReference type="CDD" id="cd21451">
    <property type="entry name" value="DLC-like_TCTEX1D"/>
    <property type="match status" value="1"/>
</dbReference>
<gene>
    <name evidence="3" type="ORF">BSL78_12686</name>
</gene>
<dbReference type="InterPro" id="IPR038586">
    <property type="entry name" value="Tctex-1-like_sf"/>
</dbReference>
<dbReference type="InterPro" id="IPR005334">
    <property type="entry name" value="Tctex-1-like"/>
</dbReference>